<feature type="region of interest" description="Disordered" evidence="1">
    <location>
        <begin position="40"/>
        <end position="200"/>
    </location>
</feature>
<dbReference type="Proteomes" id="UP000887300">
    <property type="component" value="Unassembled WGS sequence"/>
</dbReference>
<sequence length="200" mass="21744">MFAKRPILSSALVAGTAIGGAYLYADYQDLWDDKSIERRDENAADVQRPEIGEAQPTVLTNSEQATAHGAGEAPAQGTSPGTEAQTFPLPPTGPIEQRNIPFPNPSKEASTSLASRPSRETPILTNPSSGMASRPHPASREGNRQAKRPSPAVMPDYPDQNPKPPPSLPQTLWERARSWAESSWQRVRQEARDFFAPPPP</sequence>
<feature type="compositionally biased region" description="Basic and acidic residues" evidence="1">
    <location>
        <begin position="40"/>
        <end position="51"/>
    </location>
</feature>
<dbReference type="RefSeq" id="WP_215890496.1">
    <property type="nucleotide sequence ID" value="NZ_JABBHS010000157.1"/>
</dbReference>
<dbReference type="AlphaFoldDB" id="A0A8X8GB81"/>
<evidence type="ECO:0000313" key="2">
    <source>
        <dbReference type="EMBL" id="MBU2722605.1"/>
    </source>
</evidence>
<evidence type="ECO:0000313" key="3">
    <source>
        <dbReference type="Proteomes" id="UP000887300"/>
    </source>
</evidence>
<gene>
    <name evidence="2" type="ORF">HF568_05115</name>
</gene>
<comment type="caution">
    <text evidence="2">The sequence shown here is derived from an EMBL/GenBank/DDBJ whole genome shotgun (WGS) entry which is preliminary data.</text>
</comment>
<feature type="compositionally biased region" description="Polar residues" evidence="1">
    <location>
        <begin position="76"/>
        <end position="85"/>
    </location>
</feature>
<feature type="non-terminal residue" evidence="2">
    <location>
        <position position="200"/>
    </location>
</feature>
<proteinExistence type="predicted"/>
<organism evidence="2 3">
    <name type="scientific">Acidithiobacillus ferridurans</name>
    <dbReference type="NCBI Taxonomy" id="1232575"/>
    <lineage>
        <taxon>Bacteria</taxon>
        <taxon>Pseudomonadati</taxon>
        <taxon>Pseudomonadota</taxon>
        <taxon>Acidithiobacillia</taxon>
        <taxon>Acidithiobacillales</taxon>
        <taxon>Acidithiobacillaceae</taxon>
        <taxon>Acidithiobacillus</taxon>
    </lineage>
</organism>
<dbReference type="EMBL" id="JABBHS010000157">
    <property type="protein sequence ID" value="MBU2722605.1"/>
    <property type="molecule type" value="Genomic_DNA"/>
</dbReference>
<evidence type="ECO:0000256" key="1">
    <source>
        <dbReference type="SAM" id="MobiDB-lite"/>
    </source>
</evidence>
<reference evidence="2" key="1">
    <citation type="journal article" date="2021" name="ISME J.">
        <title>Genomic evolution of the class Acidithiobacillia: deep-branching Proteobacteria living in extreme acidic conditions.</title>
        <authorList>
            <person name="Moya-Beltran A."/>
            <person name="Beard S."/>
            <person name="Rojas-Villalobos C."/>
            <person name="Issotta F."/>
            <person name="Gallardo Y."/>
            <person name="Ulloa R."/>
            <person name="Giaveno A."/>
            <person name="Degli Esposti M."/>
            <person name="Johnson D.B."/>
            <person name="Quatrini R."/>
        </authorList>
    </citation>
    <scope>NUCLEOTIDE SEQUENCE</scope>
    <source>
        <strain evidence="2">DSM 583</strain>
    </source>
</reference>
<name>A0A8X8GB81_ACIFI</name>
<accession>A0A8X8GB81</accession>
<protein>
    <submittedName>
        <fullName evidence="2">Uncharacterized protein</fullName>
    </submittedName>
</protein>